<dbReference type="Proteomes" id="UP000283269">
    <property type="component" value="Unassembled WGS sequence"/>
</dbReference>
<organism evidence="1 2">
    <name type="scientific">Psilocybe cyanescens</name>
    <dbReference type="NCBI Taxonomy" id="93625"/>
    <lineage>
        <taxon>Eukaryota</taxon>
        <taxon>Fungi</taxon>
        <taxon>Dikarya</taxon>
        <taxon>Basidiomycota</taxon>
        <taxon>Agaricomycotina</taxon>
        <taxon>Agaricomycetes</taxon>
        <taxon>Agaricomycetidae</taxon>
        <taxon>Agaricales</taxon>
        <taxon>Agaricineae</taxon>
        <taxon>Strophariaceae</taxon>
        <taxon>Psilocybe</taxon>
    </lineage>
</organism>
<comment type="caution">
    <text evidence="1">The sequence shown here is derived from an EMBL/GenBank/DDBJ whole genome shotgun (WGS) entry which is preliminary data.</text>
</comment>
<accession>A0A409XC49</accession>
<proteinExistence type="predicted"/>
<dbReference type="InParanoid" id="A0A409XC49"/>
<dbReference type="AlphaFoldDB" id="A0A409XC49"/>
<dbReference type="PANTHER" id="PTHR38926">
    <property type="entry name" value="F-BOX DOMAIN CONTAINING PROTEIN, EXPRESSED"/>
    <property type="match status" value="1"/>
</dbReference>
<dbReference type="EMBL" id="NHYD01002089">
    <property type="protein sequence ID" value="PPQ88369.1"/>
    <property type="molecule type" value="Genomic_DNA"/>
</dbReference>
<dbReference type="SUPFAM" id="SSF52047">
    <property type="entry name" value="RNI-like"/>
    <property type="match status" value="1"/>
</dbReference>
<dbReference type="OrthoDB" id="3155440at2759"/>
<evidence type="ECO:0000313" key="2">
    <source>
        <dbReference type="Proteomes" id="UP000283269"/>
    </source>
</evidence>
<dbReference type="PANTHER" id="PTHR38926:SF72">
    <property type="entry name" value="IM:7136021-RELATED"/>
    <property type="match status" value="1"/>
</dbReference>
<gene>
    <name evidence="1" type="ORF">CVT25_002115</name>
</gene>
<reference evidence="1 2" key="1">
    <citation type="journal article" date="2018" name="Evol. Lett.">
        <title>Horizontal gene cluster transfer increased hallucinogenic mushroom diversity.</title>
        <authorList>
            <person name="Reynolds H.T."/>
            <person name="Vijayakumar V."/>
            <person name="Gluck-Thaler E."/>
            <person name="Korotkin H.B."/>
            <person name="Matheny P.B."/>
            <person name="Slot J.C."/>
        </authorList>
    </citation>
    <scope>NUCLEOTIDE SEQUENCE [LARGE SCALE GENOMIC DNA]</scope>
    <source>
        <strain evidence="1 2">2631</strain>
    </source>
</reference>
<sequence length="683" mass="76758">MKEYTSPVATPFVISNALNTPNRLGSTDYFTLSRTYYGGARLDVGTSESDSHDTEEVLLHKLHALEDAQARGSGSLIDSIPNELLALIFECGYFDFGEGQYPDTEFRSLMLQTSRRCRQLTLHTPSLWSVIYLSQSNVADELDHLAFYLERSAQYPLDIRLSCFWNDDLTDPVMRQLVPHSKRWRRLSIIAMNTHILSYLKNTPVPILDNLDISFFSHERRTSLLPSVFSGEVPRLTHLCVRNIDLDTLNLPLNGLKTLEIRGYGTWPTLARLTEMLSGSSTLERFILHVKPGQVTQQLSAEDDRSQTHIILPALRSFEVYSSEWLSPAIVSLIRVFVCPNLESLVLREGVGSASETARTILSYTRAAHMHKDVRLYHPSSMGESLFTGFPNRLYVQSASVALASRVMSAATLTSLELRKPYLPGFNATKAAFSSLKNLKHLFFLNVAPNGLMSQLLDTDGTDHLNPGQVDAIKESICIPSLETLVLEIDRAGNRALLSPYDYTAQFVNIFSLPFLRSLVLKNLDAYSWITIAKAFTERASQYTQLTSLKLINMTDILPVDHVVYNDIMRSFPHLRRLLLDSVGSNAFIHQLLPRVAPALTTESGEILPSPSPSLPWPDLEALSMCGDSNVSKPLLHRAIAAREEMGRPLKVLYLDDNFAKNEDSWNWLNERVQVRKAEPGFL</sequence>
<evidence type="ECO:0000313" key="1">
    <source>
        <dbReference type="EMBL" id="PPQ88369.1"/>
    </source>
</evidence>
<protein>
    <submittedName>
        <fullName evidence="1">Uncharacterized protein</fullName>
    </submittedName>
</protein>
<keyword evidence="2" id="KW-1185">Reference proteome</keyword>
<dbReference type="STRING" id="93625.A0A409XC49"/>
<name>A0A409XC49_PSICY</name>